<gene>
    <name evidence="1" type="ORF">SAMN04488112_12231</name>
</gene>
<evidence type="ECO:0008006" key="3">
    <source>
        <dbReference type="Google" id="ProtNLM"/>
    </source>
</evidence>
<dbReference type="AlphaFoldDB" id="A0A1G6QKM4"/>
<dbReference type="OrthoDB" id="190426at2"/>
<dbReference type="STRING" id="1236220.SAMN04488112_12231"/>
<dbReference type="Proteomes" id="UP000199387">
    <property type="component" value="Unassembled WGS sequence"/>
</dbReference>
<accession>A0A1G6QKM4</accession>
<organism evidence="1 2">
    <name type="scientific">Melghirimyces thermohalophilus</name>
    <dbReference type="NCBI Taxonomy" id="1236220"/>
    <lineage>
        <taxon>Bacteria</taxon>
        <taxon>Bacillati</taxon>
        <taxon>Bacillota</taxon>
        <taxon>Bacilli</taxon>
        <taxon>Bacillales</taxon>
        <taxon>Thermoactinomycetaceae</taxon>
        <taxon>Melghirimyces</taxon>
    </lineage>
</organism>
<dbReference type="RefSeq" id="WP_091572575.1">
    <property type="nucleotide sequence ID" value="NZ_FMZA01000022.1"/>
</dbReference>
<reference evidence="1 2" key="1">
    <citation type="submission" date="2016-10" db="EMBL/GenBank/DDBJ databases">
        <authorList>
            <person name="de Groot N.N."/>
        </authorList>
    </citation>
    <scope>NUCLEOTIDE SEQUENCE [LARGE SCALE GENOMIC DNA]</scope>
    <source>
        <strain evidence="1 2">DSM 45514</strain>
    </source>
</reference>
<protein>
    <recommendedName>
        <fullName evidence="3">DUF3891 domain-containing protein</fullName>
    </recommendedName>
</protein>
<dbReference type="Pfam" id="PF13030">
    <property type="entry name" value="DUF3891"/>
    <property type="match status" value="1"/>
</dbReference>
<evidence type="ECO:0000313" key="2">
    <source>
        <dbReference type="Proteomes" id="UP000199387"/>
    </source>
</evidence>
<keyword evidence="2" id="KW-1185">Reference proteome</keyword>
<sequence>MMIVREQQDRYVLIRQHDHAWISGDFADHWKVMPPPSTRIGIRYHDVGWERLDDEVKWNPETGQPYSFVDFPIKEKIPAYTAGVDEVEAMDAFAACLCSMHYVSFFSGRRDAESLRFIKDEQERQRRLMDEMDREKRSRLEEDLRLLKLCDDLSLFICLNEPGVNHHPWYREGFRYGDRHLRPVWEAPDKLRIEPTPFRTSFEVTVPYRLVDRTGCSVAEGRQQIRIGR</sequence>
<proteinExistence type="predicted"/>
<dbReference type="EMBL" id="FMZA01000022">
    <property type="protein sequence ID" value="SDC92828.1"/>
    <property type="molecule type" value="Genomic_DNA"/>
</dbReference>
<evidence type="ECO:0000313" key="1">
    <source>
        <dbReference type="EMBL" id="SDC92828.1"/>
    </source>
</evidence>
<dbReference type="InterPro" id="IPR024992">
    <property type="entry name" value="DUF3891"/>
</dbReference>
<name>A0A1G6QKM4_9BACL</name>